<evidence type="ECO:0000313" key="2">
    <source>
        <dbReference type="Proteomes" id="UP000295620"/>
    </source>
</evidence>
<dbReference type="InterPro" id="IPR032676">
    <property type="entry name" value="YkuD_2"/>
</dbReference>
<reference evidence="1 2" key="1">
    <citation type="submission" date="2019-03" db="EMBL/GenBank/DDBJ databases">
        <title>Genomic Encyclopedia of Archaeal and Bacterial Type Strains, Phase II (KMG-II): from individual species to whole genera.</title>
        <authorList>
            <person name="Goeker M."/>
        </authorList>
    </citation>
    <scope>NUCLEOTIDE SEQUENCE [LARGE SCALE GENOMIC DNA]</scope>
    <source>
        <strain evidence="1 2">DSM 19035</strain>
    </source>
</reference>
<gene>
    <name evidence="1" type="ORF">ATK78_2293</name>
</gene>
<proteinExistence type="predicted"/>
<evidence type="ECO:0000313" key="1">
    <source>
        <dbReference type="EMBL" id="TDQ10128.1"/>
    </source>
</evidence>
<dbReference type="AlphaFoldDB" id="A0A4R6SW26"/>
<dbReference type="EMBL" id="SNYC01000004">
    <property type="protein sequence ID" value="TDQ10128.1"/>
    <property type="molecule type" value="Genomic_DNA"/>
</dbReference>
<dbReference type="Proteomes" id="UP000295620">
    <property type="component" value="Unassembled WGS sequence"/>
</dbReference>
<dbReference type="OrthoDB" id="9815195at2"/>
<dbReference type="RefSeq" id="WP_133576164.1">
    <property type="nucleotide sequence ID" value="NZ_SNYC01000004.1"/>
</dbReference>
<name>A0A4R6SW26_9SPHI</name>
<keyword evidence="2" id="KW-1185">Reference proteome</keyword>
<organism evidence="1 2">
    <name type="scientific">Pedobacter metabolipauper</name>
    <dbReference type="NCBI Taxonomy" id="425513"/>
    <lineage>
        <taxon>Bacteria</taxon>
        <taxon>Pseudomonadati</taxon>
        <taxon>Bacteroidota</taxon>
        <taxon>Sphingobacteriia</taxon>
        <taxon>Sphingobacteriales</taxon>
        <taxon>Sphingobacteriaceae</taxon>
        <taxon>Pedobacter</taxon>
    </lineage>
</organism>
<accession>A0A4R6SW26</accession>
<sequence>MRKYILGGAGIALITLSLFTMSWKSPVETQPIVRTVAEDSLYNKYVKDLYDSAKLEISGLNRAVFEKAITGFYNLKITGKLSNTKSVISIADMNQSSTAKRLWIIDLDHKKLLLNTWVAHGQQSGADMATRFSNVNDSFQSSLGFYVTGEIYNGKHGKSLKLDGMDQGYNDNARSRSIVVHGASYVGQGTINALGRLGRSQGCPAVAPELADKVINTIEGKTVLFINGSDDHYTSRFLDHHIAADLAGVATADSSVIASK</sequence>
<comment type="caution">
    <text evidence="1">The sequence shown here is derived from an EMBL/GenBank/DDBJ whole genome shotgun (WGS) entry which is preliminary data.</text>
</comment>
<dbReference type="Pfam" id="PF13645">
    <property type="entry name" value="YkuD_2"/>
    <property type="match status" value="1"/>
</dbReference>
<protein>
    <submittedName>
        <fullName evidence="1">L,D-transpeptidase-like protein</fullName>
    </submittedName>
</protein>
<dbReference type="PANTHER" id="PTHR38477:SF1">
    <property type="entry name" value="MUREIN L,D-TRANSPEPTIDASE CATALYTIC DOMAIN FAMILY PROTEIN"/>
    <property type="match status" value="1"/>
</dbReference>
<dbReference type="PANTHER" id="PTHR38477">
    <property type="entry name" value="HYPOTHETICAL EXPORTED PROTEIN"/>
    <property type="match status" value="1"/>
</dbReference>